<dbReference type="EMBL" id="QURH01000099">
    <property type="protein sequence ID" value="RFU42755.1"/>
    <property type="molecule type" value="Genomic_DNA"/>
</dbReference>
<dbReference type="Proteomes" id="UP000261811">
    <property type="component" value="Unassembled WGS sequence"/>
</dbReference>
<name>A0A372JRT2_9ACTN</name>
<dbReference type="RefSeq" id="WP_117356299.1">
    <property type="nucleotide sequence ID" value="NZ_QURH01000099.1"/>
</dbReference>
<accession>A0A372JRT2</accession>
<evidence type="ECO:0000313" key="2">
    <source>
        <dbReference type="Proteomes" id="UP000261811"/>
    </source>
</evidence>
<protein>
    <submittedName>
        <fullName evidence="1">Uncharacterized protein</fullName>
    </submittedName>
</protein>
<reference evidence="1 2" key="1">
    <citation type="submission" date="2018-08" db="EMBL/GenBank/DDBJ databases">
        <title>Actinomadura jelena sp. nov., a novel Actinomycete isolated from soil in Chad.</title>
        <authorList>
            <person name="Shi L."/>
        </authorList>
    </citation>
    <scope>NUCLEOTIDE SEQUENCE [LARGE SCALE GENOMIC DNA]</scope>
    <source>
        <strain evidence="1 2">NEAU-G17</strain>
    </source>
</reference>
<comment type="caution">
    <text evidence="1">The sequence shown here is derived from an EMBL/GenBank/DDBJ whole genome shotgun (WGS) entry which is preliminary data.</text>
</comment>
<sequence>MNARIIPFPRRPRPALVAVPVSPVTVGWDAARRLYVARCPRCADAFTALGLADADDWADVHTCDAELVALLAEVVGAGWAA</sequence>
<gene>
    <name evidence="1" type="ORF">DZF91_04920</name>
</gene>
<dbReference type="AlphaFoldDB" id="A0A372JRT2"/>
<evidence type="ECO:0000313" key="1">
    <source>
        <dbReference type="EMBL" id="RFU42755.1"/>
    </source>
</evidence>
<keyword evidence="2" id="KW-1185">Reference proteome</keyword>
<proteinExistence type="predicted"/>
<organism evidence="1 2">
    <name type="scientific">Actinomadura logoneensis</name>
    <dbReference type="NCBI Taxonomy" id="2293572"/>
    <lineage>
        <taxon>Bacteria</taxon>
        <taxon>Bacillati</taxon>
        <taxon>Actinomycetota</taxon>
        <taxon>Actinomycetes</taxon>
        <taxon>Streptosporangiales</taxon>
        <taxon>Thermomonosporaceae</taxon>
        <taxon>Actinomadura</taxon>
    </lineage>
</organism>